<dbReference type="CDD" id="cd05403">
    <property type="entry name" value="NT_KNTase_like"/>
    <property type="match status" value="1"/>
</dbReference>
<dbReference type="InterPro" id="IPR001845">
    <property type="entry name" value="HTH_ArsR_DNA-bd_dom"/>
</dbReference>
<gene>
    <name evidence="5" type="ORF">FJY75_14355</name>
</gene>
<dbReference type="EMBL" id="VGIY01000601">
    <property type="protein sequence ID" value="MBM3319025.1"/>
    <property type="molecule type" value="Genomic_DNA"/>
</dbReference>
<accession>A0A937XBJ5</accession>
<comment type="caution">
    <text evidence="5">The sequence shown here is derived from an EMBL/GenBank/DDBJ whole genome shotgun (WGS) entry which is preliminary data.</text>
</comment>
<dbReference type="CDD" id="cd00090">
    <property type="entry name" value="HTH_ARSR"/>
    <property type="match status" value="1"/>
</dbReference>
<name>A0A937XBJ5_UNCEI</name>
<dbReference type="GO" id="GO:0003700">
    <property type="term" value="F:DNA-binding transcription factor activity"/>
    <property type="evidence" value="ECO:0007669"/>
    <property type="project" value="InterPro"/>
</dbReference>
<dbReference type="Gene3D" id="1.10.10.10">
    <property type="entry name" value="Winged helix-like DNA-binding domain superfamily/Winged helix DNA-binding domain"/>
    <property type="match status" value="1"/>
</dbReference>
<sequence>MDTLVDLLGSRVKAEILRLLFGPGAKELHVREIGRQAGLADATVRQELRRLTRLGIVGVRRDGNRVCYQANAAHPLYPDIHSLVLKTSGLVDVLRDALGDPGVRLAFVFGSLAAGTDKPESDVDLMVVGTISLRQMAGRLSGVGDRLGREVNPHVMTDEEFGRRRNARDHFLVSVLRSPRLWVIGSEDELAAMGR</sequence>
<evidence type="ECO:0000256" key="1">
    <source>
        <dbReference type="ARBA" id="ARBA00023015"/>
    </source>
</evidence>
<dbReference type="GO" id="GO:0003677">
    <property type="term" value="F:DNA binding"/>
    <property type="evidence" value="ECO:0007669"/>
    <property type="project" value="UniProtKB-KW"/>
</dbReference>
<keyword evidence="1" id="KW-0805">Transcription regulation</keyword>
<proteinExistence type="predicted"/>
<dbReference type="InterPro" id="IPR036388">
    <property type="entry name" value="WH-like_DNA-bd_sf"/>
</dbReference>
<evidence type="ECO:0000256" key="3">
    <source>
        <dbReference type="ARBA" id="ARBA00023163"/>
    </source>
</evidence>
<dbReference type="Gene3D" id="3.30.460.10">
    <property type="entry name" value="Beta Polymerase, domain 2"/>
    <property type="match status" value="1"/>
</dbReference>
<dbReference type="SUPFAM" id="SSF46785">
    <property type="entry name" value="Winged helix' DNA-binding domain"/>
    <property type="match status" value="1"/>
</dbReference>
<dbReference type="SUPFAM" id="SSF81301">
    <property type="entry name" value="Nucleotidyltransferase"/>
    <property type="match status" value="1"/>
</dbReference>
<protein>
    <submittedName>
        <fullName evidence="5">Nucleotidyltransferase domain-containing protein</fullName>
    </submittedName>
</protein>
<reference evidence="5" key="1">
    <citation type="submission" date="2019-03" db="EMBL/GenBank/DDBJ databases">
        <title>Lake Tanganyika Metagenome-Assembled Genomes (MAGs).</title>
        <authorList>
            <person name="Tran P."/>
        </authorList>
    </citation>
    <scope>NUCLEOTIDE SEQUENCE</scope>
    <source>
        <strain evidence="5">M_DeepCast_400m_m2_100</strain>
    </source>
</reference>
<evidence type="ECO:0000256" key="2">
    <source>
        <dbReference type="ARBA" id="ARBA00023125"/>
    </source>
</evidence>
<dbReference type="InterPro" id="IPR036390">
    <property type="entry name" value="WH_DNA-bd_sf"/>
</dbReference>
<dbReference type="InterPro" id="IPR011991">
    <property type="entry name" value="ArsR-like_HTH"/>
</dbReference>
<dbReference type="PANTHER" id="PTHR43132:SF2">
    <property type="entry name" value="ARSENICAL RESISTANCE OPERON REPRESSOR ARSR-RELATED"/>
    <property type="match status" value="1"/>
</dbReference>
<feature type="domain" description="HTH arsR-type" evidence="4">
    <location>
        <begin position="1"/>
        <end position="90"/>
    </location>
</feature>
<dbReference type="InterPro" id="IPR043519">
    <property type="entry name" value="NT_sf"/>
</dbReference>
<evidence type="ECO:0000313" key="5">
    <source>
        <dbReference type="EMBL" id="MBM3319025.1"/>
    </source>
</evidence>
<evidence type="ECO:0000313" key="6">
    <source>
        <dbReference type="Proteomes" id="UP000748308"/>
    </source>
</evidence>
<dbReference type="SMART" id="SM00418">
    <property type="entry name" value="HTH_ARSR"/>
    <property type="match status" value="1"/>
</dbReference>
<dbReference type="PANTHER" id="PTHR43132">
    <property type="entry name" value="ARSENICAL RESISTANCE OPERON REPRESSOR ARSR-RELATED"/>
    <property type="match status" value="1"/>
</dbReference>
<organism evidence="5 6">
    <name type="scientific">Eiseniibacteriota bacterium</name>
    <dbReference type="NCBI Taxonomy" id="2212470"/>
    <lineage>
        <taxon>Bacteria</taxon>
        <taxon>Candidatus Eiseniibacteriota</taxon>
    </lineage>
</organism>
<keyword evidence="3" id="KW-0804">Transcription</keyword>
<dbReference type="InterPro" id="IPR041633">
    <property type="entry name" value="Polbeta"/>
</dbReference>
<dbReference type="PROSITE" id="PS50987">
    <property type="entry name" value="HTH_ARSR_2"/>
    <property type="match status" value="1"/>
</dbReference>
<keyword evidence="2" id="KW-0238">DNA-binding</keyword>
<dbReference type="Pfam" id="PF18765">
    <property type="entry name" value="Polbeta"/>
    <property type="match status" value="1"/>
</dbReference>
<dbReference type="AlphaFoldDB" id="A0A937XBJ5"/>
<dbReference type="Proteomes" id="UP000748308">
    <property type="component" value="Unassembled WGS sequence"/>
</dbReference>
<dbReference type="InterPro" id="IPR051011">
    <property type="entry name" value="Metal_resp_trans_reg"/>
</dbReference>
<evidence type="ECO:0000259" key="4">
    <source>
        <dbReference type="PROSITE" id="PS50987"/>
    </source>
</evidence>